<protein>
    <submittedName>
        <fullName evidence="1">Uncharacterized protein</fullName>
    </submittedName>
</protein>
<gene>
    <name evidence="1" type="ORF">NCTC10588_00318</name>
</gene>
<dbReference type="EMBL" id="UFYD01000001">
    <property type="protein sequence ID" value="STC95368.1"/>
    <property type="molecule type" value="Genomic_DNA"/>
</dbReference>
<dbReference type="RefSeq" id="WP_260742441.1">
    <property type="nucleotide sequence ID" value="NZ_UFYD01000001.1"/>
</dbReference>
<accession>A0A7Z7LSV4</accession>
<organism evidence="1 2">
    <name type="scientific">Elizabethkingia anophelis</name>
    <dbReference type="NCBI Taxonomy" id="1117645"/>
    <lineage>
        <taxon>Bacteria</taxon>
        <taxon>Pseudomonadati</taxon>
        <taxon>Bacteroidota</taxon>
        <taxon>Flavobacteriia</taxon>
        <taxon>Flavobacteriales</taxon>
        <taxon>Weeksellaceae</taxon>
        <taxon>Elizabethkingia</taxon>
    </lineage>
</organism>
<comment type="caution">
    <text evidence="1">The sequence shown here is derived from an EMBL/GenBank/DDBJ whole genome shotgun (WGS) entry which is preliminary data.</text>
</comment>
<name>A0A7Z7LSV4_9FLAO</name>
<evidence type="ECO:0000313" key="2">
    <source>
        <dbReference type="Proteomes" id="UP000254876"/>
    </source>
</evidence>
<proteinExistence type="predicted"/>
<evidence type="ECO:0000313" key="1">
    <source>
        <dbReference type="EMBL" id="STC95368.1"/>
    </source>
</evidence>
<dbReference type="Proteomes" id="UP000254876">
    <property type="component" value="Unassembled WGS sequence"/>
</dbReference>
<sequence length="82" mass="9060">MELFIKNKGNIKVDIDDTAPVSGTLSSIKKSEFTGNGNYAKQHIDFITGKDKAYNMKTIRISIKNTGNSAVLLDDITIKKIK</sequence>
<dbReference type="AlphaFoldDB" id="A0A7Z7LSV4"/>
<reference evidence="1 2" key="1">
    <citation type="submission" date="2018-06" db="EMBL/GenBank/DDBJ databases">
        <authorList>
            <consortium name="Pathogen Informatics"/>
            <person name="Doyle S."/>
        </authorList>
    </citation>
    <scope>NUCLEOTIDE SEQUENCE [LARGE SCALE GENOMIC DNA]</scope>
    <source>
        <strain evidence="1 2">NCTC10588</strain>
    </source>
</reference>